<reference evidence="3" key="2">
    <citation type="submission" date="2020-10" db="EMBL/GenBank/DDBJ databases">
        <authorList>
            <person name="Peck L.D."/>
            <person name="Nowell R.W."/>
            <person name="Flood J."/>
            <person name="Ryan M.J."/>
            <person name="Barraclough T.G."/>
        </authorList>
    </citation>
    <scope>NUCLEOTIDE SEQUENCE</scope>
    <source>
        <strain evidence="3">IMI 127659i</strain>
    </source>
</reference>
<feature type="compositionally biased region" description="Basic and acidic residues" evidence="1">
    <location>
        <begin position="77"/>
        <end position="86"/>
    </location>
</feature>
<evidence type="ECO:0000256" key="1">
    <source>
        <dbReference type="SAM" id="MobiDB-lite"/>
    </source>
</evidence>
<dbReference type="AlphaFoldDB" id="A0A9P7I6H7"/>
<feature type="signal peptide" evidence="2">
    <location>
        <begin position="1"/>
        <end position="22"/>
    </location>
</feature>
<proteinExistence type="predicted"/>
<sequence length="535" mass="61146">MVSPCLSRLLLFFLVGATNVVAHPLNKDNPAEPGSVAAQRSPSLEWKPKEENHQHHHVHHGSQESTVIFQKITVNLDDKDGSKHNPEANGDEESAKTEYLSEAPSKHDRNMGTTYNHKDAKKPRIDFFGPWRPRPWKNWDKYSAQHNIDKSKPDGVKKPKYNLFDEAKKRKDYEAQRDKNKEDKGYKPKDDESKLNPTIYKRHEASHHKHELAPTEEKGVEKRTKIERRCFPVLVGYLIGMGIHKKKAKKMAKNEKNMIQGLNGMQVSNWPMGTAPKDPGWFRKVLAEKKQRESMYAKPKINKEKGKNKSNKQPGTKLEHYSHDKTSKAFDKTPIEEKETRKNKGSGFNSNRPGSAALKKKQDEEKKQKSEVQPNTASEYPLDKDAKQGKKSLAARFPPGPSVSEMIRKAALRKARREGRIGNNSYKSKEEKLHTEKKDEGLKDSTEGHAPAEKKGDYSQGQEEKTNSASEYSKDELSNQRLKSPVIPAIGHILAPAWVWQRYRPTQEKWSQRQKVEATREKASAKSKHPKDIDD</sequence>
<dbReference type="OrthoDB" id="5048846at2759"/>
<feature type="region of interest" description="Disordered" evidence="1">
    <location>
        <begin position="506"/>
        <end position="535"/>
    </location>
</feature>
<feature type="region of interest" description="Disordered" evidence="1">
    <location>
        <begin position="146"/>
        <end position="195"/>
    </location>
</feature>
<dbReference type="Proteomes" id="UP000750502">
    <property type="component" value="Unassembled WGS sequence"/>
</dbReference>
<name>A0A9P7I6H7_9HYPO</name>
<feature type="chain" id="PRO_5040109838" evidence="2">
    <location>
        <begin position="23"/>
        <end position="535"/>
    </location>
</feature>
<feature type="compositionally biased region" description="Basic and acidic residues" evidence="1">
    <location>
        <begin position="104"/>
        <end position="125"/>
    </location>
</feature>
<reference evidence="3" key="1">
    <citation type="journal article" date="2020" name="bioRxiv">
        <title>Historical genomics reveals the evolutionary mechanisms behind multiple outbreaks of the host-specific coffee wilt pathogen Fusarium xylarioides.</title>
        <authorList>
            <person name="Peck D."/>
            <person name="Nowell R.W."/>
            <person name="Flood J."/>
            <person name="Ryan M.J."/>
            <person name="Barraclough T.G."/>
        </authorList>
    </citation>
    <scope>NUCLEOTIDE SEQUENCE</scope>
    <source>
        <strain evidence="3">IMI 127659i</strain>
    </source>
</reference>
<protein>
    <submittedName>
        <fullName evidence="3">Uncharacterized protein</fullName>
    </submittedName>
</protein>
<evidence type="ECO:0000313" key="3">
    <source>
        <dbReference type="EMBL" id="KAG5769104.1"/>
    </source>
</evidence>
<gene>
    <name evidence="3" type="ORF">H9Q72_003579</name>
</gene>
<organism evidence="3 4">
    <name type="scientific">Fusarium xylarioides</name>
    <dbReference type="NCBI Taxonomy" id="221167"/>
    <lineage>
        <taxon>Eukaryota</taxon>
        <taxon>Fungi</taxon>
        <taxon>Dikarya</taxon>
        <taxon>Ascomycota</taxon>
        <taxon>Pezizomycotina</taxon>
        <taxon>Sordariomycetes</taxon>
        <taxon>Hypocreomycetidae</taxon>
        <taxon>Hypocreales</taxon>
        <taxon>Nectriaceae</taxon>
        <taxon>Fusarium</taxon>
        <taxon>Fusarium fujikuroi species complex</taxon>
    </lineage>
</organism>
<dbReference type="EMBL" id="JADFTT010000086">
    <property type="protein sequence ID" value="KAG5769104.1"/>
    <property type="molecule type" value="Genomic_DNA"/>
</dbReference>
<feature type="compositionally biased region" description="Basic and acidic residues" evidence="1">
    <location>
        <begin position="317"/>
        <end position="342"/>
    </location>
</feature>
<feature type="compositionally biased region" description="Basic and acidic residues" evidence="1">
    <location>
        <begin position="360"/>
        <end position="370"/>
    </location>
</feature>
<feature type="region of interest" description="Disordered" evidence="1">
    <location>
        <begin position="77"/>
        <end position="129"/>
    </location>
</feature>
<evidence type="ECO:0000256" key="2">
    <source>
        <dbReference type="SAM" id="SignalP"/>
    </source>
</evidence>
<keyword evidence="2" id="KW-0732">Signal</keyword>
<feature type="compositionally biased region" description="Basic and acidic residues" evidence="1">
    <location>
        <begin position="427"/>
        <end position="478"/>
    </location>
</feature>
<feature type="region of interest" description="Disordered" evidence="1">
    <location>
        <begin position="291"/>
        <end position="480"/>
    </location>
</feature>
<keyword evidence="4" id="KW-1185">Reference proteome</keyword>
<comment type="caution">
    <text evidence="3">The sequence shown here is derived from an EMBL/GenBank/DDBJ whole genome shotgun (WGS) entry which is preliminary data.</text>
</comment>
<evidence type="ECO:0000313" key="4">
    <source>
        <dbReference type="Proteomes" id="UP000750502"/>
    </source>
</evidence>
<accession>A0A9P7I6H7</accession>
<feature type="compositionally biased region" description="Basic and acidic residues" evidence="1">
    <location>
        <begin position="147"/>
        <end position="194"/>
    </location>
</feature>
<feature type="compositionally biased region" description="Basic and acidic residues" evidence="1">
    <location>
        <begin position="291"/>
        <end position="307"/>
    </location>
</feature>